<evidence type="ECO:0000313" key="2">
    <source>
        <dbReference type="Proteomes" id="UP000003163"/>
    </source>
</evidence>
<sequence length="161" mass="18715">MRKGTAEEYKILNQKIFRLLVGEYENQGTIYYNIPPSKVWYNMTEFTSTLKNIQCVPIKIALESYFKHEKIVKAKKLGVTGIKSHPEDVLIDKNVCSGIILIPQFFYIQTIANCFDSNNNLNNPFIENNKNQINFDFLVAKIRDSEYYEQNMSSSTEYDST</sequence>
<keyword evidence="2" id="KW-1185">Reference proteome</keyword>
<dbReference type="InParanoid" id="J9DK13"/>
<organism evidence="1 2">
    <name type="scientific">Edhazardia aedis (strain USNM 41457)</name>
    <name type="common">Microsporidian parasite</name>
    <dbReference type="NCBI Taxonomy" id="1003232"/>
    <lineage>
        <taxon>Eukaryota</taxon>
        <taxon>Fungi</taxon>
        <taxon>Fungi incertae sedis</taxon>
        <taxon>Microsporidia</taxon>
        <taxon>Edhazardia</taxon>
    </lineage>
</organism>
<dbReference type="VEuPathDB" id="MicrosporidiaDB:EDEG_02657"/>
<comment type="caution">
    <text evidence="1">The sequence shown here is derived from an EMBL/GenBank/DDBJ whole genome shotgun (WGS) entry which is preliminary data.</text>
</comment>
<gene>
    <name evidence="1" type="ORF">EDEG_02657</name>
</gene>
<reference evidence="1 2" key="1">
    <citation type="submission" date="2011-08" db="EMBL/GenBank/DDBJ databases">
        <authorList>
            <person name="Liu Z.J."/>
            <person name="Shi F.L."/>
            <person name="Lu J.Q."/>
            <person name="Li M."/>
            <person name="Wang Z.L."/>
        </authorList>
    </citation>
    <scope>NUCLEOTIDE SEQUENCE [LARGE SCALE GENOMIC DNA]</scope>
    <source>
        <strain evidence="1 2">USNM 41457</strain>
    </source>
</reference>
<evidence type="ECO:0000313" key="1">
    <source>
        <dbReference type="EMBL" id="EJW02955.1"/>
    </source>
</evidence>
<dbReference type="HOGENOM" id="CLU_1643681_0_0_1"/>
<proteinExistence type="predicted"/>
<dbReference type="Proteomes" id="UP000003163">
    <property type="component" value="Unassembled WGS sequence"/>
</dbReference>
<accession>J9DK13</accession>
<dbReference type="AlphaFoldDB" id="J9DK13"/>
<dbReference type="EMBL" id="AFBI03000050">
    <property type="protein sequence ID" value="EJW02955.1"/>
    <property type="molecule type" value="Genomic_DNA"/>
</dbReference>
<protein>
    <submittedName>
        <fullName evidence="1">Uncharacterized protein</fullName>
    </submittedName>
</protein>
<name>J9DK13_EDHAE</name>
<reference evidence="2" key="2">
    <citation type="submission" date="2015-07" db="EMBL/GenBank/DDBJ databases">
        <title>Contrasting host-pathogen interactions and genome evolution in two generalist and specialist microsporidian pathogens of mosquitoes.</title>
        <authorList>
            <consortium name="The Broad Institute Genomics Platform"/>
            <consortium name="The Broad Institute Genome Sequencing Center for Infectious Disease"/>
            <person name="Cuomo C.A."/>
            <person name="Sanscrainte N.D."/>
            <person name="Goldberg J.M."/>
            <person name="Heiman D."/>
            <person name="Young S."/>
            <person name="Zeng Q."/>
            <person name="Becnel J.J."/>
            <person name="Birren B.W."/>
        </authorList>
    </citation>
    <scope>NUCLEOTIDE SEQUENCE [LARGE SCALE GENOMIC DNA]</scope>
    <source>
        <strain evidence="2">USNM 41457</strain>
    </source>
</reference>